<dbReference type="Pfam" id="PF13412">
    <property type="entry name" value="HTH_24"/>
    <property type="match status" value="1"/>
</dbReference>
<dbReference type="InterPro" id="IPR019888">
    <property type="entry name" value="Tscrpt_reg_AsnC-like"/>
</dbReference>
<dbReference type="InterPro" id="IPR019887">
    <property type="entry name" value="Tscrpt_reg_AsnC/Lrp_C"/>
</dbReference>
<gene>
    <name evidence="5" type="ORF">GGR06_000206</name>
</gene>
<dbReference type="EMBL" id="JACIER010000001">
    <property type="protein sequence ID" value="MBB4042447.1"/>
    <property type="molecule type" value="Genomic_DNA"/>
</dbReference>
<dbReference type="PANTHER" id="PTHR30154:SF34">
    <property type="entry name" value="TRANSCRIPTIONAL REGULATOR AZLB"/>
    <property type="match status" value="1"/>
</dbReference>
<evidence type="ECO:0000256" key="2">
    <source>
        <dbReference type="ARBA" id="ARBA00023125"/>
    </source>
</evidence>
<keyword evidence="2" id="KW-0238">DNA-binding</keyword>
<dbReference type="InterPro" id="IPR011008">
    <property type="entry name" value="Dimeric_a/b-barrel"/>
</dbReference>
<dbReference type="PRINTS" id="PR00033">
    <property type="entry name" value="HTHASNC"/>
</dbReference>
<name>A0A840CR16_9BACE</name>
<protein>
    <submittedName>
        <fullName evidence="5">Lrp/AsnC family leucine-responsive transcriptional regulator</fullName>
    </submittedName>
</protein>
<dbReference type="GO" id="GO:0043200">
    <property type="term" value="P:response to amino acid"/>
    <property type="evidence" value="ECO:0007669"/>
    <property type="project" value="TreeGrafter"/>
</dbReference>
<sequence length="156" mass="17776">MEKLDAIDLKILKALQANAKLTTKELASAVNLSATPVFERQKRLEREGFIKRYSVVLDADKLGNSFIVFCNIRLKQHSKEYGQQFMAAIETIKEITECYNTSGDYDFMMKIYVRDMKHYQDFILNTLGTIECIGSLHSVFAIGEVKPFSGIPLPEQ</sequence>
<dbReference type="Pfam" id="PF01037">
    <property type="entry name" value="AsnC_trans_reg"/>
    <property type="match status" value="1"/>
</dbReference>
<dbReference type="SUPFAM" id="SSF54909">
    <property type="entry name" value="Dimeric alpha+beta barrel"/>
    <property type="match status" value="1"/>
</dbReference>
<keyword evidence="1" id="KW-0805">Transcription regulation</keyword>
<dbReference type="SMART" id="SM00344">
    <property type="entry name" value="HTH_ASNC"/>
    <property type="match status" value="1"/>
</dbReference>
<dbReference type="PANTHER" id="PTHR30154">
    <property type="entry name" value="LEUCINE-RESPONSIVE REGULATORY PROTEIN"/>
    <property type="match status" value="1"/>
</dbReference>
<organism evidence="5 6">
    <name type="scientific">Bacteroides reticulotermitis</name>
    <dbReference type="NCBI Taxonomy" id="1133319"/>
    <lineage>
        <taxon>Bacteria</taxon>
        <taxon>Pseudomonadati</taxon>
        <taxon>Bacteroidota</taxon>
        <taxon>Bacteroidia</taxon>
        <taxon>Bacteroidales</taxon>
        <taxon>Bacteroidaceae</taxon>
        <taxon>Bacteroides</taxon>
    </lineage>
</organism>
<dbReference type="PROSITE" id="PS50956">
    <property type="entry name" value="HTH_ASNC_2"/>
    <property type="match status" value="1"/>
</dbReference>
<dbReference type="GO" id="GO:0043565">
    <property type="term" value="F:sequence-specific DNA binding"/>
    <property type="evidence" value="ECO:0007669"/>
    <property type="project" value="InterPro"/>
</dbReference>
<proteinExistence type="predicted"/>
<dbReference type="RefSeq" id="WP_044164744.1">
    <property type="nucleotide sequence ID" value="NZ_JACIER010000001.1"/>
</dbReference>
<dbReference type="CDD" id="cd00090">
    <property type="entry name" value="HTH_ARSR"/>
    <property type="match status" value="1"/>
</dbReference>
<dbReference type="GO" id="GO:0005829">
    <property type="term" value="C:cytosol"/>
    <property type="evidence" value="ECO:0007669"/>
    <property type="project" value="TreeGrafter"/>
</dbReference>
<dbReference type="Gene3D" id="1.10.10.10">
    <property type="entry name" value="Winged helix-like DNA-binding domain superfamily/Winged helix DNA-binding domain"/>
    <property type="match status" value="1"/>
</dbReference>
<evidence type="ECO:0000313" key="5">
    <source>
        <dbReference type="EMBL" id="MBB4042447.1"/>
    </source>
</evidence>
<dbReference type="AlphaFoldDB" id="A0A840CR16"/>
<keyword evidence="3" id="KW-0804">Transcription</keyword>
<dbReference type="GO" id="GO:0006355">
    <property type="term" value="P:regulation of DNA-templated transcription"/>
    <property type="evidence" value="ECO:0007669"/>
    <property type="project" value="UniProtKB-ARBA"/>
</dbReference>
<dbReference type="Proteomes" id="UP000560658">
    <property type="component" value="Unassembled WGS sequence"/>
</dbReference>
<evidence type="ECO:0000256" key="1">
    <source>
        <dbReference type="ARBA" id="ARBA00023015"/>
    </source>
</evidence>
<comment type="caution">
    <text evidence="5">The sequence shown here is derived from an EMBL/GenBank/DDBJ whole genome shotgun (WGS) entry which is preliminary data.</text>
</comment>
<dbReference type="InterPro" id="IPR011991">
    <property type="entry name" value="ArsR-like_HTH"/>
</dbReference>
<dbReference type="Gene3D" id="3.30.70.920">
    <property type="match status" value="1"/>
</dbReference>
<evidence type="ECO:0000256" key="3">
    <source>
        <dbReference type="ARBA" id="ARBA00023163"/>
    </source>
</evidence>
<evidence type="ECO:0000313" key="6">
    <source>
        <dbReference type="Proteomes" id="UP000560658"/>
    </source>
</evidence>
<reference evidence="5" key="1">
    <citation type="submission" date="2020-08" db="EMBL/GenBank/DDBJ databases">
        <title>Genomic Encyclopedia of Type Strains, Phase IV (KMG-IV): sequencing the most valuable type-strain genomes for metagenomic binning, comparative biology and taxonomic classification.</title>
        <authorList>
            <person name="Goeker M."/>
        </authorList>
    </citation>
    <scope>NUCLEOTIDE SEQUENCE [LARGE SCALE GENOMIC DNA]</scope>
    <source>
        <strain evidence="5">DSM 105720</strain>
    </source>
</reference>
<dbReference type="InterPro" id="IPR036390">
    <property type="entry name" value="WH_DNA-bd_sf"/>
</dbReference>
<keyword evidence="6" id="KW-1185">Reference proteome</keyword>
<dbReference type="SUPFAM" id="SSF46785">
    <property type="entry name" value="Winged helix' DNA-binding domain"/>
    <property type="match status" value="1"/>
</dbReference>
<dbReference type="InterPro" id="IPR000485">
    <property type="entry name" value="AsnC-type_HTH_dom"/>
</dbReference>
<accession>A0A840CR16</accession>
<feature type="domain" description="HTH asnC-type" evidence="4">
    <location>
        <begin position="4"/>
        <end position="65"/>
    </location>
</feature>
<evidence type="ECO:0000259" key="4">
    <source>
        <dbReference type="PROSITE" id="PS50956"/>
    </source>
</evidence>
<dbReference type="InterPro" id="IPR036388">
    <property type="entry name" value="WH-like_DNA-bd_sf"/>
</dbReference>